<accession>A0A7R7VTB0</accession>
<evidence type="ECO:0000313" key="1">
    <source>
        <dbReference type="EMBL" id="BCR89768.1"/>
    </source>
</evidence>
<dbReference type="KEGG" id="ache:ACHE_50966A"/>
<organism evidence="1 2">
    <name type="scientific">Aspergillus chevalieri</name>
    <name type="common">Eurotium chevalieri</name>
    <dbReference type="NCBI Taxonomy" id="182096"/>
    <lineage>
        <taxon>Eukaryota</taxon>
        <taxon>Fungi</taxon>
        <taxon>Dikarya</taxon>
        <taxon>Ascomycota</taxon>
        <taxon>Pezizomycotina</taxon>
        <taxon>Eurotiomycetes</taxon>
        <taxon>Eurotiomycetidae</taxon>
        <taxon>Eurotiales</taxon>
        <taxon>Aspergillaceae</taxon>
        <taxon>Aspergillus</taxon>
        <taxon>Aspergillus subgen. Aspergillus</taxon>
    </lineage>
</organism>
<sequence length="62" mass="6702">MGDIIDISNRCVSHVFDPVDGHIHAHVHALVHALVHVHSQGSPLQGCTHVGKVLFELTQGPH</sequence>
<name>A0A7R7VTB0_ASPCH</name>
<proteinExistence type="predicted"/>
<protein>
    <submittedName>
        <fullName evidence="1">Uncharacterized protein</fullName>
    </submittedName>
</protein>
<dbReference type="EMBL" id="AP024420">
    <property type="protein sequence ID" value="BCR89768.1"/>
    <property type="molecule type" value="Genomic_DNA"/>
</dbReference>
<dbReference type="AlphaFoldDB" id="A0A7R7VTB0"/>
<keyword evidence="2" id="KW-1185">Reference proteome</keyword>
<dbReference type="GeneID" id="66984126"/>
<reference evidence="1" key="2">
    <citation type="submission" date="2021-02" db="EMBL/GenBank/DDBJ databases">
        <title>Aspergillus chevalieri M1 genome sequence.</title>
        <authorList>
            <person name="Kadooka C."/>
            <person name="Mori K."/>
            <person name="Futagami T."/>
        </authorList>
    </citation>
    <scope>NUCLEOTIDE SEQUENCE</scope>
    <source>
        <strain evidence="1">M1</strain>
    </source>
</reference>
<dbReference type="Proteomes" id="UP000637239">
    <property type="component" value="Chromosome 5"/>
</dbReference>
<dbReference type="RefSeq" id="XP_043138290.1">
    <property type="nucleotide sequence ID" value="XM_043280740.1"/>
</dbReference>
<reference evidence="1" key="1">
    <citation type="submission" date="2021-01" db="EMBL/GenBank/DDBJ databases">
        <authorList>
            <consortium name="Aspergillus chevalieri M1 genome sequencing consortium"/>
            <person name="Kazuki M."/>
            <person name="Futagami T."/>
        </authorList>
    </citation>
    <scope>NUCLEOTIDE SEQUENCE</scope>
    <source>
        <strain evidence="1">M1</strain>
    </source>
</reference>
<evidence type="ECO:0000313" key="2">
    <source>
        <dbReference type="Proteomes" id="UP000637239"/>
    </source>
</evidence>
<gene>
    <name evidence="1" type="ORF">ACHE_50966A</name>
</gene>